<comment type="caution">
    <text evidence="5">The sequence shown here is derived from an EMBL/GenBank/DDBJ whole genome shotgun (WGS) entry which is preliminary data.</text>
</comment>
<evidence type="ECO:0000256" key="4">
    <source>
        <dbReference type="ARBA" id="ARBA00031983"/>
    </source>
</evidence>
<accession>A0AAW6M927</accession>
<dbReference type="EC" id="3.2.2.4" evidence="3"/>
<protein>
    <recommendedName>
        <fullName evidence="4">AMP nucleosidase</fullName>
        <ecNumber evidence="3">3.2.2.4</ecNumber>
    </recommendedName>
    <alternativeName>
        <fullName evidence="4">AMP nucleosidase</fullName>
    </alternativeName>
</protein>
<gene>
    <name evidence="5" type="ORF">PZH42_27720</name>
</gene>
<dbReference type="GO" id="GO:0008714">
    <property type="term" value="F:AMP nucleosidase activity"/>
    <property type="evidence" value="ECO:0007669"/>
    <property type="project" value="UniProtKB-EC"/>
</dbReference>
<name>A0AAW6M927_9BACE</name>
<dbReference type="PANTHER" id="PTHR31223">
    <property type="entry name" value="LOG FAMILY PROTEIN YJL055W"/>
    <property type="match status" value="1"/>
</dbReference>
<dbReference type="InterPro" id="IPR031100">
    <property type="entry name" value="LOG_fam"/>
</dbReference>
<dbReference type="RefSeq" id="WP_275202923.1">
    <property type="nucleotide sequence ID" value="NZ_JARFID010000345.1"/>
</dbReference>
<sequence length="106" mass="11372">AYFEAAREVGTLLGQRHIRLIIGAGGIGLMSATADAVLAAGGEVTGVIPHFMVEQGWQHKGLTEMIEVENMHQRKQKMADLSDAVIALPDSFQIATKRTPGSETMP</sequence>
<feature type="non-terminal residue" evidence="5">
    <location>
        <position position="106"/>
    </location>
</feature>
<proteinExistence type="inferred from homology"/>
<dbReference type="PANTHER" id="PTHR31223:SF70">
    <property type="entry name" value="LOG FAMILY PROTEIN YJL055W"/>
    <property type="match status" value="1"/>
</dbReference>
<evidence type="ECO:0000256" key="2">
    <source>
        <dbReference type="ARBA" id="ARBA00006763"/>
    </source>
</evidence>
<evidence type="ECO:0000313" key="6">
    <source>
        <dbReference type="Proteomes" id="UP001221924"/>
    </source>
</evidence>
<feature type="non-terminal residue" evidence="5">
    <location>
        <position position="1"/>
    </location>
</feature>
<dbReference type="Gene3D" id="3.40.50.450">
    <property type="match status" value="1"/>
</dbReference>
<reference evidence="5" key="1">
    <citation type="submission" date="2023-03" db="EMBL/GenBank/DDBJ databases">
        <title>DFI Biobank Strains.</title>
        <authorList>
            <person name="Mostad J."/>
            <person name="Paddock L."/>
            <person name="Medina S."/>
            <person name="Waligurski E."/>
            <person name="Barat B."/>
            <person name="Smith R."/>
            <person name="Burgo V."/>
            <person name="Metcalfe C."/>
            <person name="Woodson C."/>
            <person name="Sundararajan A."/>
            <person name="Ramaswamy R."/>
            <person name="Lin H."/>
            <person name="Pamer E.G."/>
        </authorList>
    </citation>
    <scope>NUCLEOTIDE SEQUENCE</scope>
    <source>
        <strain evidence="5">DFI.9.5</strain>
    </source>
</reference>
<evidence type="ECO:0000256" key="1">
    <source>
        <dbReference type="ARBA" id="ARBA00000274"/>
    </source>
</evidence>
<dbReference type="Pfam" id="PF03641">
    <property type="entry name" value="Lysine_decarbox"/>
    <property type="match status" value="1"/>
</dbReference>
<dbReference type="SUPFAM" id="SSF102405">
    <property type="entry name" value="MCP/YpsA-like"/>
    <property type="match status" value="1"/>
</dbReference>
<evidence type="ECO:0000256" key="3">
    <source>
        <dbReference type="ARBA" id="ARBA00011985"/>
    </source>
</evidence>
<dbReference type="GO" id="GO:0009691">
    <property type="term" value="P:cytokinin biosynthetic process"/>
    <property type="evidence" value="ECO:0007669"/>
    <property type="project" value="TreeGrafter"/>
</dbReference>
<comment type="similarity">
    <text evidence="2">Belongs to the LOG family.</text>
</comment>
<dbReference type="GO" id="GO:0005829">
    <property type="term" value="C:cytosol"/>
    <property type="evidence" value="ECO:0007669"/>
    <property type="project" value="TreeGrafter"/>
</dbReference>
<dbReference type="EMBL" id="JARFID010000345">
    <property type="protein sequence ID" value="MDE8697841.1"/>
    <property type="molecule type" value="Genomic_DNA"/>
</dbReference>
<dbReference type="Proteomes" id="UP001221924">
    <property type="component" value="Unassembled WGS sequence"/>
</dbReference>
<organism evidence="5 6">
    <name type="scientific">Bacteroides cellulosilyticus</name>
    <dbReference type="NCBI Taxonomy" id="246787"/>
    <lineage>
        <taxon>Bacteria</taxon>
        <taxon>Pseudomonadati</taxon>
        <taxon>Bacteroidota</taxon>
        <taxon>Bacteroidia</taxon>
        <taxon>Bacteroidales</taxon>
        <taxon>Bacteroidaceae</taxon>
        <taxon>Bacteroides</taxon>
    </lineage>
</organism>
<dbReference type="AlphaFoldDB" id="A0AAW6M927"/>
<evidence type="ECO:0000313" key="5">
    <source>
        <dbReference type="EMBL" id="MDE8697841.1"/>
    </source>
</evidence>
<comment type="catalytic activity">
    <reaction evidence="1">
        <text>AMP + H2O = D-ribose 5-phosphate + adenine</text>
        <dbReference type="Rhea" id="RHEA:20129"/>
        <dbReference type="ChEBI" id="CHEBI:15377"/>
        <dbReference type="ChEBI" id="CHEBI:16708"/>
        <dbReference type="ChEBI" id="CHEBI:78346"/>
        <dbReference type="ChEBI" id="CHEBI:456215"/>
        <dbReference type="EC" id="3.2.2.4"/>
    </reaction>
</comment>